<dbReference type="AlphaFoldDB" id="A0A3N4JMM2"/>
<sequence length="96" mass="11162">MLYYPRLPNLSYPQQMLYFKPLHFQPTLIYPHRINSPPEPSSNHHHRPYHANPFKNSTATTPAHPNTRTYPPPEHHRITGSSIRNTTPSSVSRAMH</sequence>
<accession>A0A3N4JMM2</accession>
<gene>
    <name evidence="2" type="ORF">L873DRAFT_1806691</name>
</gene>
<feature type="compositionally biased region" description="Polar residues" evidence="1">
    <location>
        <begin position="54"/>
        <end position="69"/>
    </location>
</feature>
<reference evidence="2 3" key="1">
    <citation type="journal article" date="2018" name="Nat. Ecol. Evol.">
        <title>Pezizomycetes genomes reveal the molecular basis of ectomycorrhizal truffle lifestyle.</title>
        <authorList>
            <person name="Murat C."/>
            <person name="Payen T."/>
            <person name="Noel B."/>
            <person name="Kuo A."/>
            <person name="Morin E."/>
            <person name="Chen J."/>
            <person name="Kohler A."/>
            <person name="Krizsan K."/>
            <person name="Balestrini R."/>
            <person name="Da Silva C."/>
            <person name="Montanini B."/>
            <person name="Hainaut M."/>
            <person name="Levati E."/>
            <person name="Barry K.W."/>
            <person name="Belfiori B."/>
            <person name="Cichocki N."/>
            <person name="Clum A."/>
            <person name="Dockter R.B."/>
            <person name="Fauchery L."/>
            <person name="Guy J."/>
            <person name="Iotti M."/>
            <person name="Le Tacon F."/>
            <person name="Lindquist E.A."/>
            <person name="Lipzen A."/>
            <person name="Malagnac F."/>
            <person name="Mello A."/>
            <person name="Molinier V."/>
            <person name="Miyauchi S."/>
            <person name="Poulain J."/>
            <person name="Riccioni C."/>
            <person name="Rubini A."/>
            <person name="Sitrit Y."/>
            <person name="Splivallo R."/>
            <person name="Traeger S."/>
            <person name="Wang M."/>
            <person name="Zifcakova L."/>
            <person name="Wipf D."/>
            <person name="Zambonelli A."/>
            <person name="Paolocci F."/>
            <person name="Nowrousian M."/>
            <person name="Ottonello S."/>
            <person name="Baldrian P."/>
            <person name="Spatafora J.W."/>
            <person name="Henrissat B."/>
            <person name="Nagy L.G."/>
            <person name="Aury J.M."/>
            <person name="Wincker P."/>
            <person name="Grigoriev I.V."/>
            <person name="Bonfante P."/>
            <person name="Martin F.M."/>
        </authorList>
    </citation>
    <scope>NUCLEOTIDE SEQUENCE [LARGE SCALE GENOMIC DNA]</scope>
    <source>
        <strain evidence="2 3">120613-1</strain>
    </source>
</reference>
<dbReference type="EMBL" id="ML120387">
    <property type="protein sequence ID" value="RPA99482.1"/>
    <property type="molecule type" value="Genomic_DNA"/>
</dbReference>
<name>A0A3N4JMM2_9PEZI</name>
<proteinExistence type="predicted"/>
<feature type="region of interest" description="Disordered" evidence="1">
    <location>
        <begin position="33"/>
        <end position="96"/>
    </location>
</feature>
<evidence type="ECO:0000256" key="1">
    <source>
        <dbReference type="SAM" id="MobiDB-lite"/>
    </source>
</evidence>
<evidence type="ECO:0000313" key="2">
    <source>
        <dbReference type="EMBL" id="RPA99482.1"/>
    </source>
</evidence>
<protein>
    <submittedName>
        <fullName evidence="2">Uncharacterized protein</fullName>
    </submittedName>
</protein>
<evidence type="ECO:0000313" key="3">
    <source>
        <dbReference type="Proteomes" id="UP000276215"/>
    </source>
</evidence>
<feature type="compositionally biased region" description="Polar residues" evidence="1">
    <location>
        <begin position="79"/>
        <end position="96"/>
    </location>
</feature>
<keyword evidence="3" id="KW-1185">Reference proteome</keyword>
<organism evidence="2 3">
    <name type="scientific">Choiromyces venosus 120613-1</name>
    <dbReference type="NCBI Taxonomy" id="1336337"/>
    <lineage>
        <taxon>Eukaryota</taxon>
        <taxon>Fungi</taxon>
        <taxon>Dikarya</taxon>
        <taxon>Ascomycota</taxon>
        <taxon>Pezizomycotina</taxon>
        <taxon>Pezizomycetes</taxon>
        <taxon>Pezizales</taxon>
        <taxon>Tuberaceae</taxon>
        <taxon>Choiromyces</taxon>
    </lineage>
</organism>
<dbReference type="Proteomes" id="UP000276215">
    <property type="component" value="Unassembled WGS sequence"/>
</dbReference>